<keyword evidence="2" id="KW-1185">Reference proteome</keyword>
<evidence type="ECO:0000313" key="2">
    <source>
        <dbReference type="Proteomes" id="UP001152300"/>
    </source>
</evidence>
<proteinExistence type="predicted"/>
<dbReference type="AlphaFoldDB" id="A0A9X0AW99"/>
<name>A0A9X0AW99_9HELO</name>
<reference evidence="1" key="1">
    <citation type="submission" date="2022-11" db="EMBL/GenBank/DDBJ databases">
        <title>Genome Resource of Sclerotinia nivalis Strain SnTB1, a Plant Pathogen Isolated from American Ginseng.</title>
        <authorList>
            <person name="Fan S."/>
        </authorList>
    </citation>
    <scope>NUCLEOTIDE SEQUENCE</scope>
    <source>
        <strain evidence="1">SnTB1</strain>
    </source>
</reference>
<gene>
    <name evidence="1" type="ORF">OCU04_000539</name>
</gene>
<dbReference type="OrthoDB" id="3561192at2759"/>
<protein>
    <submittedName>
        <fullName evidence="1">Uncharacterized protein</fullName>
    </submittedName>
</protein>
<dbReference type="EMBL" id="JAPEIS010000001">
    <property type="protein sequence ID" value="KAJ8070147.1"/>
    <property type="molecule type" value="Genomic_DNA"/>
</dbReference>
<evidence type="ECO:0000313" key="1">
    <source>
        <dbReference type="EMBL" id="KAJ8070147.1"/>
    </source>
</evidence>
<dbReference type="Proteomes" id="UP001152300">
    <property type="component" value="Unassembled WGS sequence"/>
</dbReference>
<comment type="caution">
    <text evidence="1">The sequence shown here is derived from an EMBL/GenBank/DDBJ whole genome shotgun (WGS) entry which is preliminary data.</text>
</comment>
<organism evidence="1 2">
    <name type="scientific">Sclerotinia nivalis</name>
    <dbReference type="NCBI Taxonomy" id="352851"/>
    <lineage>
        <taxon>Eukaryota</taxon>
        <taxon>Fungi</taxon>
        <taxon>Dikarya</taxon>
        <taxon>Ascomycota</taxon>
        <taxon>Pezizomycotina</taxon>
        <taxon>Leotiomycetes</taxon>
        <taxon>Helotiales</taxon>
        <taxon>Sclerotiniaceae</taxon>
        <taxon>Sclerotinia</taxon>
    </lineage>
</organism>
<sequence length="115" mass="13043">MLKSGGYLQWDGMDSASFSAHVPNELTPKENMESFLDRFQEMCKKIDLDFGDELGHMSTDNFLMGLEDLGYVVSEKALGDRKEYRQALNKAVLETRKGVIISMDMVVAVCRLEKK</sequence>
<accession>A0A9X0AW99</accession>